<reference evidence="3" key="1">
    <citation type="journal article" date="2019" name="Int. J. Syst. Evol. Microbiol.">
        <title>The Global Catalogue of Microorganisms (GCM) 10K type strain sequencing project: providing services to taxonomists for standard genome sequencing and annotation.</title>
        <authorList>
            <consortium name="The Broad Institute Genomics Platform"/>
            <consortium name="The Broad Institute Genome Sequencing Center for Infectious Disease"/>
            <person name="Wu L."/>
            <person name="Ma J."/>
        </authorList>
    </citation>
    <scope>NUCLEOTIDE SEQUENCE [LARGE SCALE GENOMIC DNA]</scope>
    <source>
        <strain evidence="3">CGMCC 1.15341</strain>
    </source>
</reference>
<accession>A0ABQ1KX05</accession>
<feature type="chain" id="PRO_5045438694" evidence="1">
    <location>
        <begin position="20"/>
        <end position="303"/>
    </location>
</feature>
<sequence length="303" mass="35637">MNYVALTLSLLLLANSALALEGEVKTRLKYLDGASRSTIEYNPDRSFDQREERRKRRWESDTLLKIELTPEEEWQWSTRLGYNSRRTVDQKRTFREDGSLKKDKTRTEWRQYPYVGLGLRYDLGSHLGGDAWSLRLYHDRFLDVDYHSSDLAADAKPIAGRGSGYETEVSVRAEYMTPWYSLYLLPKLSLTHTRFSAWTNTAQNEVEKAEQELQYEAKLWLDWITPLAGWELIAGPSWQLEDQAERDPGQGWQWEDKEQWLATLKLEYASPDPGFEMELQAEHWLNGPDRDDTRYKVELSYEF</sequence>
<evidence type="ECO:0000256" key="1">
    <source>
        <dbReference type="SAM" id="SignalP"/>
    </source>
</evidence>
<comment type="caution">
    <text evidence="2">The sequence shown here is derived from an EMBL/GenBank/DDBJ whole genome shotgun (WGS) entry which is preliminary data.</text>
</comment>
<protein>
    <submittedName>
        <fullName evidence="2">Uncharacterized protein</fullName>
    </submittedName>
</protein>
<dbReference type="RefSeq" id="WP_188751870.1">
    <property type="nucleotide sequence ID" value="NZ_BMIJ01000010.1"/>
</dbReference>
<organism evidence="2 3">
    <name type="scientific">Marinobacterium zhoushanense</name>
    <dbReference type="NCBI Taxonomy" id="1679163"/>
    <lineage>
        <taxon>Bacteria</taxon>
        <taxon>Pseudomonadati</taxon>
        <taxon>Pseudomonadota</taxon>
        <taxon>Gammaproteobacteria</taxon>
        <taxon>Oceanospirillales</taxon>
        <taxon>Oceanospirillaceae</taxon>
        <taxon>Marinobacterium</taxon>
    </lineage>
</organism>
<proteinExistence type="predicted"/>
<keyword evidence="1" id="KW-0732">Signal</keyword>
<feature type="signal peptide" evidence="1">
    <location>
        <begin position="1"/>
        <end position="19"/>
    </location>
</feature>
<dbReference type="Proteomes" id="UP000629025">
    <property type="component" value="Unassembled WGS sequence"/>
</dbReference>
<keyword evidence="3" id="KW-1185">Reference proteome</keyword>
<evidence type="ECO:0000313" key="2">
    <source>
        <dbReference type="EMBL" id="GGC10124.1"/>
    </source>
</evidence>
<gene>
    <name evidence="2" type="ORF">GCM10011352_40720</name>
</gene>
<dbReference type="EMBL" id="BMIJ01000010">
    <property type="protein sequence ID" value="GGC10124.1"/>
    <property type="molecule type" value="Genomic_DNA"/>
</dbReference>
<name>A0ABQ1KX05_9GAMM</name>
<evidence type="ECO:0000313" key="3">
    <source>
        <dbReference type="Proteomes" id="UP000629025"/>
    </source>
</evidence>